<evidence type="ECO:0000313" key="3">
    <source>
        <dbReference type="EMBL" id="CDZ97612.1"/>
    </source>
</evidence>
<dbReference type="PRINTS" id="PR00421">
    <property type="entry name" value="THIOREDOXIN"/>
</dbReference>
<sequence>MVDSITSLDNFQSILSENDVVIVKFTAVWCPPCKMIAPYFKKLAEDDEYPATYIEVDVDTQCPTADSCNIQAMPTFQSFIRGGRAAEILEPTPDSLKAFVADAITSAQTSPSSSP</sequence>
<dbReference type="PROSITE" id="PS00194">
    <property type="entry name" value="THIOREDOXIN_1"/>
    <property type="match status" value="1"/>
</dbReference>
<dbReference type="InterPro" id="IPR017937">
    <property type="entry name" value="Thioredoxin_CS"/>
</dbReference>
<dbReference type="Gene3D" id="3.40.30.10">
    <property type="entry name" value="Glutaredoxin"/>
    <property type="match status" value="1"/>
</dbReference>
<reference evidence="3" key="1">
    <citation type="submission" date="2014-08" db="EMBL/GenBank/DDBJ databases">
        <authorList>
            <person name="Sharma Rahul"/>
            <person name="Thines Marco"/>
        </authorList>
    </citation>
    <scope>NUCLEOTIDE SEQUENCE</scope>
</reference>
<dbReference type="InterPro" id="IPR036249">
    <property type="entry name" value="Thioredoxin-like_sf"/>
</dbReference>
<name>A0A0F7SKY2_PHARH</name>
<evidence type="ECO:0000256" key="1">
    <source>
        <dbReference type="ARBA" id="ARBA00023157"/>
    </source>
</evidence>
<dbReference type="PANTHER" id="PTHR46115">
    <property type="entry name" value="THIOREDOXIN-LIKE PROTEIN 1"/>
    <property type="match status" value="1"/>
</dbReference>
<feature type="domain" description="Thioredoxin" evidence="2">
    <location>
        <begin position="1"/>
        <end position="105"/>
    </location>
</feature>
<keyword evidence="1" id="KW-1015">Disulfide bond</keyword>
<organism evidence="3">
    <name type="scientific">Phaffia rhodozyma</name>
    <name type="common">Yeast</name>
    <name type="synonym">Xanthophyllomyces dendrorhous</name>
    <dbReference type="NCBI Taxonomy" id="264483"/>
    <lineage>
        <taxon>Eukaryota</taxon>
        <taxon>Fungi</taxon>
        <taxon>Dikarya</taxon>
        <taxon>Basidiomycota</taxon>
        <taxon>Agaricomycotina</taxon>
        <taxon>Tremellomycetes</taxon>
        <taxon>Cystofilobasidiales</taxon>
        <taxon>Mrakiaceae</taxon>
        <taxon>Phaffia</taxon>
    </lineage>
</organism>
<dbReference type="SUPFAM" id="SSF52833">
    <property type="entry name" value="Thioredoxin-like"/>
    <property type="match status" value="1"/>
</dbReference>
<dbReference type="InterPro" id="IPR013766">
    <property type="entry name" value="Thioredoxin_domain"/>
</dbReference>
<protein>
    <submittedName>
        <fullName evidence="3">Thioredoxin</fullName>
    </submittedName>
</protein>
<dbReference type="EMBL" id="LN483249">
    <property type="protein sequence ID" value="CDZ97612.1"/>
    <property type="molecule type" value="Genomic_DNA"/>
</dbReference>
<dbReference type="CDD" id="cd02947">
    <property type="entry name" value="TRX_family"/>
    <property type="match status" value="1"/>
</dbReference>
<proteinExistence type="predicted"/>
<dbReference type="AlphaFoldDB" id="A0A0F7SKY2"/>
<evidence type="ECO:0000259" key="2">
    <source>
        <dbReference type="PROSITE" id="PS51352"/>
    </source>
</evidence>
<dbReference type="PROSITE" id="PS51352">
    <property type="entry name" value="THIOREDOXIN_2"/>
    <property type="match status" value="1"/>
</dbReference>
<dbReference type="Pfam" id="PF00085">
    <property type="entry name" value="Thioredoxin"/>
    <property type="match status" value="1"/>
</dbReference>
<accession>A0A0F7SKY2</accession>